<evidence type="ECO:0000313" key="3">
    <source>
        <dbReference type="EMBL" id="GKV17646.1"/>
    </source>
</evidence>
<feature type="region of interest" description="Disordered" evidence="1">
    <location>
        <begin position="172"/>
        <end position="223"/>
    </location>
</feature>
<dbReference type="Proteomes" id="UP001054252">
    <property type="component" value="Unassembled WGS sequence"/>
</dbReference>
<gene>
    <name evidence="3" type="ORF">SLEP1_g28120</name>
</gene>
<name>A0AAV5JY84_9ROSI</name>
<comment type="caution">
    <text evidence="3">The sequence shown here is derived from an EMBL/GenBank/DDBJ whole genome shotgun (WGS) entry which is preliminary data.</text>
</comment>
<feature type="domain" description="DUF4216" evidence="2">
    <location>
        <begin position="27"/>
        <end position="101"/>
    </location>
</feature>
<feature type="compositionally biased region" description="Low complexity" evidence="1">
    <location>
        <begin position="241"/>
        <end position="338"/>
    </location>
</feature>
<dbReference type="PANTHER" id="PTHR48258:SF4">
    <property type="entry name" value="DUF4216 DOMAIN-CONTAINING PROTEIN"/>
    <property type="match status" value="1"/>
</dbReference>
<organism evidence="3 4">
    <name type="scientific">Rubroshorea leprosula</name>
    <dbReference type="NCBI Taxonomy" id="152421"/>
    <lineage>
        <taxon>Eukaryota</taxon>
        <taxon>Viridiplantae</taxon>
        <taxon>Streptophyta</taxon>
        <taxon>Embryophyta</taxon>
        <taxon>Tracheophyta</taxon>
        <taxon>Spermatophyta</taxon>
        <taxon>Magnoliopsida</taxon>
        <taxon>eudicotyledons</taxon>
        <taxon>Gunneridae</taxon>
        <taxon>Pentapetalae</taxon>
        <taxon>rosids</taxon>
        <taxon>malvids</taxon>
        <taxon>Malvales</taxon>
        <taxon>Dipterocarpaceae</taxon>
        <taxon>Rubroshorea</taxon>
    </lineage>
</organism>
<dbReference type="EMBL" id="BPVZ01000048">
    <property type="protein sequence ID" value="GKV17646.1"/>
    <property type="molecule type" value="Genomic_DNA"/>
</dbReference>
<feature type="region of interest" description="Disordered" evidence="1">
    <location>
        <begin position="237"/>
        <end position="356"/>
    </location>
</feature>
<feature type="compositionally biased region" description="Acidic residues" evidence="1">
    <location>
        <begin position="172"/>
        <end position="197"/>
    </location>
</feature>
<sequence length="615" mass="68959">MNSGVCVRGTTLNDDELDYYGQLKEVIELHYFDSSVPQSVILFNCDWYDLNKGIVIHPLSHIVDINPRFKLQTNEPFILASQAQQVFYTSYPSRNPRRRGWYAACKIRARAIIDTSSLGDCVSDYYQDDDPPMPQLVQPSTIVDDHVSLASLGGEQVVIGEDMHLSYVVEQNEEECVDEDDEEEDEFAGTETPEEEVSNYLTENMGRGTRGESSSKEASNTLDKAQKQLRRLIRGPRKAAPTQQQMPSLSQPPSQQQLPTLSQPPSRQQLPSLSQPPSRQQLPSLSQPPSRQQLPTLIHPPSQQQLQQQQPTLTPPVTQLHQQQLPTWTHPLSQVQQQPPLPDQELGDEAPMEEDADELVEERNLEAELAAEYDQLDPEGRLNRAKGPRVTHTTGCISMGIHEDRLAAKRGGVRPSQLETYLYTHTTRRPEGQEEAAPVWVCPEAEQTYTAAHQKYVEKHGPNKEVWPGWDPEIWKDVVGPPKKGQMRGLSTLQDPAEHGIPWRRYEISEASSSTTRMLTTQVHQLQAELTQVRQEMAERVQSETARIQSEVSQRVSEFEAAFDRRFQEHIALLSQQYASIGFPPSQTVAPSRPGGPSQAAGLSQADGPSQAAGL</sequence>
<accession>A0AAV5JY84</accession>
<protein>
    <recommendedName>
        <fullName evidence="2">DUF4216 domain-containing protein</fullName>
    </recommendedName>
</protein>
<feature type="compositionally biased region" description="Acidic residues" evidence="1">
    <location>
        <begin position="345"/>
        <end position="356"/>
    </location>
</feature>
<keyword evidence="4" id="KW-1185">Reference proteome</keyword>
<proteinExistence type="predicted"/>
<dbReference type="Pfam" id="PF13952">
    <property type="entry name" value="DUF4216"/>
    <property type="match status" value="1"/>
</dbReference>
<dbReference type="InterPro" id="IPR025312">
    <property type="entry name" value="DUF4216"/>
</dbReference>
<dbReference type="PANTHER" id="PTHR48258">
    <property type="entry name" value="DUF4218 DOMAIN-CONTAINING PROTEIN-RELATED"/>
    <property type="match status" value="1"/>
</dbReference>
<evidence type="ECO:0000313" key="4">
    <source>
        <dbReference type="Proteomes" id="UP001054252"/>
    </source>
</evidence>
<dbReference type="InterPro" id="IPR004252">
    <property type="entry name" value="Probable_transposase_24"/>
</dbReference>
<feature type="region of interest" description="Disordered" evidence="1">
    <location>
        <begin position="583"/>
        <end position="615"/>
    </location>
</feature>
<evidence type="ECO:0000256" key="1">
    <source>
        <dbReference type="SAM" id="MobiDB-lite"/>
    </source>
</evidence>
<dbReference type="AlphaFoldDB" id="A0AAV5JY84"/>
<evidence type="ECO:0000259" key="2">
    <source>
        <dbReference type="Pfam" id="PF13952"/>
    </source>
</evidence>
<dbReference type="Pfam" id="PF03004">
    <property type="entry name" value="Transposase_24"/>
    <property type="match status" value="1"/>
</dbReference>
<reference evidence="3 4" key="1">
    <citation type="journal article" date="2021" name="Commun. Biol.">
        <title>The genome of Shorea leprosula (Dipterocarpaceae) highlights the ecological relevance of drought in aseasonal tropical rainforests.</title>
        <authorList>
            <person name="Ng K.K.S."/>
            <person name="Kobayashi M.J."/>
            <person name="Fawcett J.A."/>
            <person name="Hatakeyama M."/>
            <person name="Paape T."/>
            <person name="Ng C.H."/>
            <person name="Ang C.C."/>
            <person name="Tnah L.H."/>
            <person name="Lee C.T."/>
            <person name="Nishiyama T."/>
            <person name="Sese J."/>
            <person name="O'Brien M.J."/>
            <person name="Copetti D."/>
            <person name="Mohd Noor M.I."/>
            <person name="Ong R.C."/>
            <person name="Putra M."/>
            <person name="Sireger I.Z."/>
            <person name="Indrioko S."/>
            <person name="Kosugi Y."/>
            <person name="Izuno A."/>
            <person name="Isagi Y."/>
            <person name="Lee S.L."/>
            <person name="Shimizu K.K."/>
        </authorList>
    </citation>
    <scope>NUCLEOTIDE SEQUENCE [LARGE SCALE GENOMIC DNA]</scope>
    <source>
        <strain evidence="3">214</strain>
    </source>
</reference>